<feature type="compositionally biased region" description="Basic and acidic residues" evidence="10">
    <location>
        <begin position="403"/>
        <end position="418"/>
    </location>
</feature>
<evidence type="ECO:0000313" key="13">
    <source>
        <dbReference type="Proteomes" id="UP000199758"/>
    </source>
</evidence>
<feature type="region of interest" description="Disordered" evidence="10">
    <location>
        <begin position="388"/>
        <end position="418"/>
    </location>
</feature>
<comment type="subcellular location">
    <subcellularLocation>
        <location evidence="1">Cell outer membrane</location>
        <topology evidence="1">Multi-pass membrane protein</topology>
    </subcellularLocation>
</comment>
<dbReference type="GO" id="GO:0005509">
    <property type="term" value="F:calcium ion binding"/>
    <property type="evidence" value="ECO:0007669"/>
    <property type="project" value="InterPro"/>
</dbReference>
<keyword evidence="6" id="KW-0626">Porin</keyword>
<name>A0A1M5LXQ4_9GAMM</name>
<keyword evidence="3" id="KW-1134">Transmembrane beta strand</keyword>
<dbReference type="STRING" id="490188.SAMN04488068_1152"/>
<dbReference type="PRINTS" id="PR01021">
    <property type="entry name" value="OMPADOMAIN"/>
</dbReference>
<dbReference type="InterPro" id="IPR006664">
    <property type="entry name" value="OMP_bac"/>
</dbReference>
<keyword evidence="8" id="KW-0998">Cell outer membrane</keyword>
<keyword evidence="5" id="KW-0406">Ion transport</keyword>
<accession>A0A1M5LXQ4</accession>
<dbReference type="SUPFAM" id="SSF103647">
    <property type="entry name" value="TSP type-3 repeat"/>
    <property type="match status" value="1"/>
</dbReference>
<evidence type="ECO:0000256" key="1">
    <source>
        <dbReference type="ARBA" id="ARBA00004571"/>
    </source>
</evidence>
<evidence type="ECO:0000259" key="11">
    <source>
        <dbReference type="PROSITE" id="PS51123"/>
    </source>
</evidence>
<dbReference type="PANTHER" id="PTHR30329">
    <property type="entry name" value="STATOR ELEMENT OF FLAGELLAR MOTOR COMPLEX"/>
    <property type="match status" value="1"/>
</dbReference>
<keyword evidence="13" id="KW-1185">Reference proteome</keyword>
<organism evidence="12 13">
    <name type="scientific">Hydrocarboniphaga daqingensis</name>
    <dbReference type="NCBI Taxonomy" id="490188"/>
    <lineage>
        <taxon>Bacteria</taxon>
        <taxon>Pseudomonadati</taxon>
        <taxon>Pseudomonadota</taxon>
        <taxon>Gammaproteobacteria</taxon>
        <taxon>Nevskiales</taxon>
        <taxon>Nevskiaceae</taxon>
        <taxon>Hydrocarboniphaga</taxon>
    </lineage>
</organism>
<dbReference type="GO" id="GO:0046930">
    <property type="term" value="C:pore complex"/>
    <property type="evidence" value="ECO:0007669"/>
    <property type="project" value="UniProtKB-KW"/>
</dbReference>
<dbReference type="GO" id="GO:0006811">
    <property type="term" value="P:monoatomic ion transport"/>
    <property type="evidence" value="ECO:0007669"/>
    <property type="project" value="UniProtKB-KW"/>
</dbReference>
<evidence type="ECO:0000256" key="8">
    <source>
        <dbReference type="ARBA" id="ARBA00023237"/>
    </source>
</evidence>
<evidence type="ECO:0000256" key="9">
    <source>
        <dbReference type="PROSITE-ProRule" id="PRU00473"/>
    </source>
</evidence>
<sequence length="418" mass="43814">MSKAKTASNGVSNGVFNGVFNGVLAATLTGASGLALAQESYEAPAEHRAIMQMGRPFYVSPMVNYTFADKARNVDDAVGGTLAIGTRLFEFMAIEAQAGYAQHDNQRTDGTADILSYGANLLFFPLKTTLANFYFSLGVQYLDVSDQNVGENTGGFNGTTATRVDYEGVSFEPGLGLMQPFSLFGLPAAARLQAVYRIDGHEDLDQTYGTEFREDVVLSAGLAVSLFAPAAAAPEPAPVAEVPAEVVPVPDSDGDGVPDDMDRCPDTPAGTAVDSSGCPLPAAEPAKACDAPKAGEAMDISGCASGDVIVLHGVTFEFDQARLTPNARVILDGVADALKAAPQIRVEVGGHTDSRGSDSYNLRLSQARAEAVVQYLVGKEIDAARLSSAGYGESKPVSDNATDEGRELNRRVELKVQG</sequence>
<evidence type="ECO:0000256" key="2">
    <source>
        <dbReference type="ARBA" id="ARBA00022448"/>
    </source>
</evidence>
<dbReference type="GO" id="GO:0009279">
    <property type="term" value="C:cell outer membrane"/>
    <property type="evidence" value="ECO:0007669"/>
    <property type="project" value="UniProtKB-SubCell"/>
</dbReference>
<dbReference type="Pfam" id="PF00691">
    <property type="entry name" value="OmpA"/>
    <property type="match status" value="1"/>
</dbReference>
<evidence type="ECO:0000313" key="12">
    <source>
        <dbReference type="EMBL" id="SHG69781.1"/>
    </source>
</evidence>
<keyword evidence="4" id="KW-0812">Transmembrane</keyword>
<evidence type="ECO:0000256" key="3">
    <source>
        <dbReference type="ARBA" id="ARBA00022452"/>
    </source>
</evidence>
<dbReference type="InterPro" id="IPR036737">
    <property type="entry name" value="OmpA-like_sf"/>
</dbReference>
<dbReference type="EMBL" id="FQWZ01000002">
    <property type="protein sequence ID" value="SHG69781.1"/>
    <property type="molecule type" value="Genomic_DNA"/>
</dbReference>
<evidence type="ECO:0000256" key="10">
    <source>
        <dbReference type="SAM" id="MobiDB-lite"/>
    </source>
</evidence>
<dbReference type="Gene3D" id="2.40.160.20">
    <property type="match status" value="1"/>
</dbReference>
<dbReference type="InterPro" id="IPR006665">
    <property type="entry name" value="OmpA-like"/>
</dbReference>
<dbReference type="CDD" id="cd07185">
    <property type="entry name" value="OmpA_C-like"/>
    <property type="match status" value="1"/>
</dbReference>
<dbReference type="Proteomes" id="UP000199758">
    <property type="component" value="Unassembled WGS sequence"/>
</dbReference>
<evidence type="ECO:0000256" key="6">
    <source>
        <dbReference type="ARBA" id="ARBA00023114"/>
    </source>
</evidence>
<dbReference type="AlphaFoldDB" id="A0A1M5LXQ4"/>
<dbReference type="SUPFAM" id="SSF56925">
    <property type="entry name" value="OMPA-like"/>
    <property type="match status" value="1"/>
</dbReference>
<evidence type="ECO:0000256" key="4">
    <source>
        <dbReference type="ARBA" id="ARBA00022692"/>
    </source>
</evidence>
<protein>
    <submittedName>
        <fullName evidence="12">OmpA family protein</fullName>
    </submittedName>
</protein>
<keyword evidence="2" id="KW-0813">Transport</keyword>
<dbReference type="InterPro" id="IPR050330">
    <property type="entry name" value="Bact_OuterMem_StrucFunc"/>
</dbReference>
<dbReference type="PROSITE" id="PS51123">
    <property type="entry name" value="OMPA_2"/>
    <property type="match status" value="1"/>
</dbReference>
<dbReference type="Gene3D" id="3.30.1330.60">
    <property type="entry name" value="OmpA-like domain"/>
    <property type="match status" value="1"/>
</dbReference>
<keyword evidence="7 9" id="KW-0472">Membrane</keyword>
<reference evidence="12 13" key="1">
    <citation type="submission" date="2016-11" db="EMBL/GenBank/DDBJ databases">
        <authorList>
            <person name="Jaros S."/>
            <person name="Januszkiewicz K."/>
            <person name="Wedrychowicz H."/>
        </authorList>
    </citation>
    <scope>NUCLEOTIDE SEQUENCE [LARGE SCALE GENOMIC DNA]</scope>
    <source>
        <strain evidence="12 13">CGMCC 1.7049</strain>
    </source>
</reference>
<feature type="domain" description="OmpA-like" evidence="11">
    <location>
        <begin position="303"/>
        <end position="418"/>
    </location>
</feature>
<dbReference type="PANTHER" id="PTHR30329:SF21">
    <property type="entry name" value="LIPOPROTEIN YIAD-RELATED"/>
    <property type="match status" value="1"/>
</dbReference>
<gene>
    <name evidence="12" type="ORF">SAMN04488068_1152</name>
</gene>
<dbReference type="InterPro" id="IPR028974">
    <property type="entry name" value="TSP_type-3_rpt"/>
</dbReference>
<dbReference type="GO" id="GO:0015288">
    <property type="term" value="F:porin activity"/>
    <property type="evidence" value="ECO:0007669"/>
    <property type="project" value="UniProtKB-KW"/>
</dbReference>
<dbReference type="SUPFAM" id="SSF103088">
    <property type="entry name" value="OmpA-like"/>
    <property type="match status" value="1"/>
</dbReference>
<proteinExistence type="predicted"/>
<dbReference type="OrthoDB" id="1149075at2"/>
<evidence type="ECO:0000256" key="7">
    <source>
        <dbReference type="ARBA" id="ARBA00023136"/>
    </source>
</evidence>
<dbReference type="PROSITE" id="PS01068">
    <property type="entry name" value="OMPA_1"/>
    <property type="match status" value="1"/>
</dbReference>
<evidence type="ECO:0000256" key="5">
    <source>
        <dbReference type="ARBA" id="ARBA00023065"/>
    </source>
</evidence>
<dbReference type="RefSeq" id="WP_072895141.1">
    <property type="nucleotide sequence ID" value="NZ_FQWZ01000002.1"/>
</dbReference>
<dbReference type="InterPro" id="IPR006690">
    <property type="entry name" value="OMPA-like_CS"/>
</dbReference>
<dbReference type="InterPro" id="IPR011250">
    <property type="entry name" value="OMP/PagP_B-barrel"/>
</dbReference>